<evidence type="ECO:0000256" key="1">
    <source>
        <dbReference type="ARBA" id="ARBA00004448"/>
    </source>
</evidence>
<feature type="domain" description="ABC transmembrane type-1" evidence="13">
    <location>
        <begin position="159"/>
        <end position="441"/>
    </location>
</feature>
<dbReference type="Proteomes" id="UP000727407">
    <property type="component" value="Unassembled WGS sequence"/>
</dbReference>
<dbReference type="Gene3D" id="3.40.50.300">
    <property type="entry name" value="P-loop containing nucleotide triphosphate hydrolases"/>
    <property type="match status" value="1"/>
</dbReference>
<evidence type="ECO:0000256" key="3">
    <source>
        <dbReference type="ARBA" id="ARBA00022692"/>
    </source>
</evidence>
<keyword evidence="6 10" id="KW-1133">Transmembrane helix</keyword>
<feature type="non-terminal residue" evidence="14">
    <location>
        <position position="999"/>
    </location>
</feature>
<evidence type="ECO:0000256" key="2">
    <source>
        <dbReference type="ARBA" id="ARBA00022448"/>
    </source>
</evidence>
<evidence type="ECO:0000259" key="11">
    <source>
        <dbReference type="PROSITE" id="PS50011"/>
    </source>
</evidence>
<dbReference type="GO" id="GO:0016887">
    <property type="term" value="F:ATP hydrolysis activity"/>
    <property type="evidence" value="ECO:0007669"/>
    <property type="project" value="InterPro"/>
</dbReference>
<evidence type="ECO:0000256" key="10">
    <source>
        <dbReference type="SAM" id="Phobius"/>
    </source>
</evidence>
<dbReference type="InterPro" id="IPR017441">
    <property type="entry name" value="Protein_kinase_ATP_BS"/>
</dbReference>
<dbReference type="SMART" id="SM00382">
    <property type="entry name" value="AAA"/>
    <property type="match status" value="1"/>
</dbReference>
<evidence type="ECO:0000313" key="15">
    <source>
        <dbReference type="Proteomes" id="UP000727407"/>
    </source>
</evidence>
<dbReference type="InterPro" id="IPR039421">
    <property type="entry name" value="Type_1_exporter"/>
</dbReference>
<sequence>MDKRLVAALAVFTDLVLVCVLDLAGTHLRGEVRSWAGGAELLWQWTEAVLRCSLLCSLLHWSDVTGPVMMKMMKRWILAHCFICPVYETGRLTLFGSWPLEKFSLWLLGSVAAALGCLFWETLFPESNGESSSKEIKQKARVLFMRVIRLYKPDYLYLIGASGFLALAVLCEMFIPLYTGKLIDILQTKYSWDQFLSTIMLMTFFSFGSSFSAGCRGGLFLCAIGSFICRVKHKFFSCLLKHDIGFFETTKTGDITSRLSTDTTLMAQAVALNVNVLLRTFIKTMGMLYLMFSLSWKLTILTLLETPLTGLIQNIYDTHYQRLSQKVQDSIARVNDAAGEAVSGIRTVKSFNAKQREKCRYDERLMDTHSLKTRRDSIRGFYLLVRRLTELGVKVAVLYYGHLFIKYGQMTTGHMVSFILYHSDLGDSIRTLIYIFGDMLNSVSAAGKVFEYLDRKPEVRSDGTLEPEELKGHISFQNVTFSYPTRPDRSVLQDFSLELKPGKMTALVGISGGGKTTCVSLLQRFYQPQHGQILLDGRPLQDYQHKYLHSKLVAVGQEPVLFSGTVRENIAYGLPGISLTRIEEAARKANAHEFICQLQKGYDTDVGERGSLLGSSQKQRIAIARALIRQPQVILLDEITSFLDTESEQAVQQALANCPNQTLLVIAHRLKTIEKADQIIVIDQGMIREQGSHQELMKKEGYYYKLKEKLFDENNSQEAISSITKNENKPNFRKRLSVPHKEPQPEEKTKKRRRRPKEENKVKIENAANVFSRYILDGMLGGGSFSAVYPGVRKSDGKKVVVKFTPKRPEDQYITLPGDVHRLPLEVALMELVCKPPQCPFVIELVEWCETPSFIILVLERPEPCVDLFEYRQTVNMSESLARTIMQQVIQAARHCRDRGVFHQDIKSKNILVNTQTFEVKLIDFGCGDLLKDTPYKEYNGTMVFCPPELVMEGEFKAEPATVWGLGLLLYNLLCGHKVLQRVKEIVEGHLDFPDDLSE</sequence>
<dbReference type="GO" id="GO:0005524">
    <property type="term" value="F:ATP binding"/>
    <property type="evidence" value="ECO:0007669"/>
    <property type="project" value="UniProtKB-UniRule"/>
</dbReference>
<keyword evidence="4 8" id="KW-0547">Nucleotide-binding</keyword>
<dbReference type="GO" id="GO:0004672">
    <property type="term" value="F:protein kinase activity"/>
    <property type="evidence" value="ECO:0007669"/>
    <property type="project" value="InterPro"/>
</dbReference>
<keyword evidence="2" id="KW-0813">Transport</keyword>
<feature type="domain" description="ABC transporter" evidence="12">
    <location>
        <begin position="474"/>
        <end position="709"/>
    </location>
</feature>
<dbReference type="GO" id="GO:0005743">
    <property type="term" value="C:mitochondrial inner membrane"/>
    <property type="evidence" value="ECO:0007669"/>
    <property type="project" value="UniProtKB-SubCell"/>
</dbReference>
<dbReference type="Gene3D" id="1.10.510.10">
    <property type="entry name" value="Transferase(Phosphotransferase) domain 1"/>
    <property type="match status" value="1"/>
</dbReference>
<feature type="transmembrane region" description="Helical" evidence="10">
    <location>
        <begin position="199"/>
        <end position="224"/>
    </location>
</feature>
<comment type="caution">
    <text evidence="14">The sequence shown here is derived from an EMBL/GenBank/DDBJ whole genome shotgun (WGS) entry which is preliminary data.</text>
</comment>
<dbReference type="FunFam" id="3.40.50.300:FF:000403">
    <property type="entry name" value="ATP-binding cassette sub-family B member 8, mitochondrial"/>
    <property type="match status" value="1"/>
</dbReference>
<evidence type="ECO:0000256" key="5">
    <source>
        <dbReference type="ARBA" id="ARBA00022840"/>
    </source>
</evidence>
<gene>
    <name evidence="14" type="primary">tap2a</name>
    <name evidence="14" type="ORF">DAT39_001010</name>
</gene>
<keyword evidence="3 10" id="KW-0812">Transmembrane</keyword>
<feature type="transmembrane region" description="Helical" evidence="10">
    <location>
        <begin position="155"/>
        <end position="179"/>
    </location>
</feature>
<evidence type="ECO:0000256" key="6">
    <source>
        <dbReference type="ARBA" id="ARBA00022989"/>
    </source>
</evidence>
<dbReference type="Pfam" id="PF00005">
    <property type="entry name" value="ABC_tran"/>
    <property type="match status" value="1"/>
</dbReference>
<dbReference type="AlphaFoldDB" id="A0A8J4UGC6"/>
<dbReference type="FunFam" id="1.20.1560.10:FF:000058">
    <property type="entry name" value="ABC transporter B family member 25"/>
    <property type="match status" value="1"/>
</dbReference>
<keyword evidence="7 10" id="KW-0472">Membrane</keyword>
<reference evidence="14" key="1">
    <citation type="submission" date="2020-07" db="EMBL/GenBank/DDBJ databases">
        <title>Clarias magur genome sequencing, assembly and annotation.</title>
        <authorList>
            <person name="Kushwaha B."/>
            <person name="Kumar R."/>
            <person name="Das P."/>
            <person name="Joshi C.G."/>
            <person name="Kumar D."/>
            <person name="Nagpure N.S."/>
            <person name="Pandey M."/>
            <person name="Agarwal S."/>
            <person name="Srivastava S."/>
            <person name="Singh M."/>
            <person name="Sahoo L."/>
            <person name="Jayasankar P."/>
            <person name="Meher P.K."/>
            <person name="Koringa P.G."/>
            <person name="Iquebal M.A."/>
            <person name="Das S.P."/>
            <person name="Bit A."/>
            <person name="Patnaik S."/>
            <person name="Patel N."/>
            <person name="Shah T.M."/>
            <person name="Hinsu A."/>
            <person name="Jena J.K."/>
        </authorList>
    </citation>
    <scope>NUCLEOTIDE SEQUENCE</scope>
    <source>
        <strain evidence="14">CIFAMagur01</strain>
        <tissue evidence="14">Testis</tissue>
    </source>
</reference>
<dbReference type="OrthoDB" id="6500128at2759"/>
<dbReference type="PANTHER" id="PTHR43394">
    <property type="entry name" value="ATP-DEPENDENT PERMEASE MDL1, MITOCHONDRIAL"/>
    <property type="match status" value="1"/>
</dbReference>
<keyword evidence="5 8" id="KW-0067">ATP-binding</keyword>
<dbReference type="PROSITE" id="PS00108">
    <property type="entry name" value="PROTEIN_KINASE_ST"/>
    <property type="match status" value="1"/>
</dbReference>
<name>A0A8J4UGC6_CLAMG</name>
<dbReference type="CDD" id="cd18590">
    <property type="entry name" value="ABC_6TM_TAP2"/>
    <property type="match status" value="1"/>
</dbReference>
<dbReference type="PROSITE" id="PS50929">
    <property type="entry name" value="ABC_TM1F"/>
    <property type="match status" value="1"/>
</dbReference>
<feature type="transmembrane region" description="Helical" evidence="10">
    <location>
        <begin position="103"/>
        <end position="124"/>
    </location>
</feature>
<evidence type="ECO:0000313" key="14">
    <source>
        <dbReference type="EMBL" id="KAF5909253.1"/>
    </source>
</evidence>
<evidence type="ECO:0000256" key="9">
    <source>
        <dbReference type="SAM" id="MobiDB-lite"/>
    </source>
</evidence>
<dbReference type="InterPro" id="IPR000719">
    <property type="entry name" value="Prot_kinase_dom"/>
</dbReference>
<protein>
    <submittedName>
        <fullName evidence="14">Antigen peptide transporter 2-like</fullName>
    </submittedName>
</protein>
<dbReference type="PROSITE" id="PS50011">
    <property type="entry name" value="PROTEIN_KINASE_DOM"/>
    <property type="match status" value="1"/>
</dbReference>
<dbReference type="SMART" id="SM00220">
    <property type="entry name" value="S_TKc"/>
    <property type="match status" value="1"/>
</dbReference>
<dbReference type="GO" id="GO:0015421">
    <property type="term" value="F:ABC-type oligopeptide transporter activity"/>
    <property type="evidence" value="ECO:0007669"/>
    <property type="project" value="TreeGrafter"/>
</dbReference>
<feature type="transmembrane region" description="Helical" evidence="10">
    <location>
        <begin position="76"/>
        <end position="97"/>
    </location>
</feature>
<comment type="subcellular location">
    <subcellularLocation>
        <location evidence="1">Mitochondrion inner membrane</location>
        <topology evidence="1">Multi-pass membrane protein</topology>
    </subcellularLocation>
</comment>
<dbReference type="EMBL" id="QNUK01000006">
    <property type="protein sequence ID" value="KAF5909253.1"/>
    <property type="molecule type" value="Genomic_DNA"/>
</dbReference>
<dbReference type="Pfam" id="PF00664">
    <property type="entry name" value="ABC_membrane"/>
    <property type="match status" value="1"/>
</dbReference>
<dbReference type="PROSITE" id="PS50893">
    <property type="entry name" value="ABC_TRANSPORTER_2"/>
    <property type="match status" value="1"/>
</dbReference>
<dbReference type="PROSITE" id="PS00107">
    <property type="entry name" value="PROTEIN_KINASE_ATP"/>
    <property type="match status" value="1"/>
</dbReference>
<dbReference type="SUPFAM" id="SSF90123">
    <property type="entry name" value="ABC transporter transmembrane region"/>
    <property type="match status" value="1"/>
</dbReference>
<dbReference type="InterPro" id="IPR011527">
    <property type="entry name" value="ABC1_TM_dom"/>
</dbReference>
<feature type="region of interest" description="Disordered" evidence="9">
    <location>
        <begin position="721"/>
        <end position="761"/>
    </location>
</feature>
<dbReference type="InterPro" id="IPR036640">
    <property type="entry name" value="ABC1_TM_sf"/>
</dbReference>
<organism evidence="14 15">
    <name type="scientific">Clarias magur</name>
    <name type="common">Asian catfish</name>
    <name type="synonym">Macropteronotus magur</name>
    <dbReference type="NCBI Taxonomy" id="1594786"/>
    <lineage>
        <taxon>Eukaryota</taxon>
        <taxon>Metazoa</taxon>
        <taxon>Chordata</taxon>
        <taxon>Craniata</taxon>
        <taxon>Vertebrata</taxon>
        <taxon>Euteleostomi</taxon>
        <taxon>Actinopterygii</taxon>
        <taxon>Neopterygii</taxon>
        <taxon>Teleostei</taxon>
        <taxon>Ostariophysi</taxon>
        <taxon>Siluriformes</taxon>
        <taxon>Clariidae</taxon>
        <taxon>Clarias</taxon>
    </lineage>
</organism>
<evidence type="ECO:0000256" key="8">
    <source>
        <dbReference type="PROSITE-ProRule" id="PRU10141"/>
    </source>
</evidence>
<dbReference type="SUPFAM" id="SSF52540">
    <property type="entry name" value="P-loop containing nucleoside triphosphate hydrolases"/>
    <property type="match status" value="1"/>
</dbReference>
<keyword evidence="15" id="KW-1185">Reference proteome</keyword>
<dbReference type="InterPro" id="IPR027417">
    <property type="entry name" value="P-loop_NTPase"/>
</dbReference>
<dbReference type="Gene3D" id="3.30.200.20">
    <property type="entry name" value="Phosphorylase Kinase, domain 1"/>
    <property type="match status" value="1"/>
</dbReference>
<feature type="compositionally biased region" description="Basic and acidic residues" evidence="9">
    <location>
        <begin position="739"/>
        <end position="749"/>
    </location>
</feature>
<proteinExistence type="predicted"/>
<dbReference type="Pfam" id="PF00069">
    <property type="entry name" value="Pkinase"/>
    <property type="match status" value="1"/>
</dbReference>
<dbReference type="Gene3D" id="1.20.1560.10">
    <property type="entry name" value="ABC transporter type 1, transmembrane domain"/>
    <property type="match status" value="1"/>
</dbReference>
<dbReference type="InterPro" id="IPR003439">
    <property type="entry name" value="ABC_transporter-like_ATP-bd"/>
</dbReference>
<accession>A0A8J4UGC6</accession>
<dbReference type="InterPro" id="IPR011009">
    <property type="entry name" value="Kinase-like_dom_sf"/>
</dbReference>
<evidence type="ECO:0000259" key="13">
    <source>
        <dbReference type="PROSITE" id="PS50929"/>
    </source>
</evidence>
<evidence type="ECO:0000256" key="7">
    <source>
        <dbReference type="ARBA" id="ARBA00023136"/>
    </source>
</evidence>
<evidence type="ECO:0000256" key="4">
    <source>
        <dbReference type="ARBA" id="ARBA00022741"/>
    </source>
</evidence>
<dbReference type="SUPFAM" id="SSF56112">
    <property type="entry name" value="Protein kinase-like (PK-like)"/>
    <property type="match status" value="1"/>
</dbReference>
<dbReference type="InterPro" id="IPR008271">
    <property type="entry name" value="Ser/Thr_kinase_AS"/>
</dbReference>
<feature type="binding site" evidence="8">
    <location>
        <position position="803"/>
    </location>
    <ligand>
        <name>ATP</name>
        <dbReference type="ChEBI" id="CHEBI:30616"/>
    </ligand>
</feature>
<evidence type="ECO:0000259" key="12">
    <source>
        <dbReference type="PROSITE" id="PS50893"/>
    </source>
</evidence>
<dbReference type="PANTHER" id="PTHR43394:SF14">
    <property type="entry name" value="TRANSPORTER 2, ATP BINDING CASSETTE SUBFAMILY B"/>
    <property type="match status" value="1"/>
</dbReference>
<feature type="domain" description="Protein kinase" evidence="11">
    <location>
        <begin position="774"/>
        <end position="999"/>
    </location>
</feature>
<dbReference type="InterPro" id="IPR003593">
    <property type="entry name" value="AAA+_ATPase"/>
</dbReference>